<keyword evidence="4" id="KW-0472">Membrane</keyword>
<feature type="transmembrane region" description="Helical" evidence="4">
    <location>
        <begin position="474"/>
        <end position="497"/>
    </location>
</feature>
<dbReference type="PANTHER" id="PTHR48043:SF159">
    <property type="entry name" value="EG:EG0003.4 PROTEIN-RELATED"/>
    <property type="match status" value="1"/>
</dbReference>
<feature type="signal peptide" evidence="5">
    <location>
        <begin position="1"/>
        <end position="15"/>
    </location>
</feature>
<dbReference type="InterPro" id="IPR050271">
    <property type="entry name" value="UDP-glycosyltransferase"/>
</dbReference>
<dbReference type="FunFam" id="3.40.50.2000:FF:000050">
    <property type="entry name" value="UDP-glucuronosyltransferase"/>
    <property type="match status" value="1"/>
</dbReference>
<keyword evidence="5" id="KW-0732">Signal</keyword>
<protein>
    <submittedName>
        <fullName evidence="6">UDP-glycosyltransferase</fullName>
    </submittedName>
</protein>
<reference evidence="6" key="1">
    <citation type="submission" date="2019-07" db="EMBL/GenBank/DDBJ databases">
        <title>Antennal UDP-glycosyltransferase (UGT) genes in the coffee white stemborer, Xylotrechus quadripes.</title>
        <authorList>
            <person name="Yin N.-N."/>
            <person name="Zhao Y.-J."/>
            <person name="Zhu J.-Y."/>
            <person name="Liu N.-Y."/>
        </authorList>
    </citation>
    <scope>NUCLEOTIDE SEQUENCE</scope>
    <source>
        <tissue evidence="6">Antennae</tissue>
    </source>
</reference>
<dbReference type="SUPFAM" id="SSF53756">
    <property type="entry name" value="UDP-Glycosyltransferase/glycogen phosphorylase"/>
    <property type="match status" value="1"/>
</dbReference>
<evidence type="ECO:0000256" key="3">
    <source>
        <dbReference type="ARBA" id="ARBA00022679"/>
    </source>
</evidence>
<organism evidence="6">
    <name type="scientific">Xylotrechus quadripes</name>
    <dbReference type="NCBI Taxonomy" id="554073"/>
    <lineage>
        <taxon>Eukaryota</taxon>
        <taxon>Metazoa</taxon>
        <taxon>Ecdysozoa</taxon>
        <taxon>Arthropoda</taxon>
        <taxon>Hexapoda</taxon>
        <taxon>Insecta</taxon>
        <taxon>Pterygota</taxon>
        <taxon>Neoptera</taxon>
        <taxon>Endopterygota</taxon>
        <taxon>Coleoptera</taxon>
        <taxon>Polyphaga</taxon>
        <taxon>Cucujiformia</taxon>
        <taxon>Chrysomeloidea</taxon>
        <taxon>Cerambycidae</taxon>
        <taxon>Cerambycinae</taxon>
        <taxon>Clytini</taxon>
        <taxon>Xylotrechus</taxon>
    </lineage>
</organism>
<dbReference type="Gene3D" id="3.40.50.2000">
    <property type="entry name" value="Glycogen Phosphorylase B"/>
    <property type="match status" value="2"/>
</dbReference>
<dbReference type="CDD" id="cd03784">
    <property type="entry name" value="GT1_Gtf-like"/>
    <property type="match status" value="1"/>
</dbReference>
<evidence type="ECO:0000256" key="5">
    <source>
        <dbReference type="SAM" id="SignalP"/>
    </source>
</evidence>
<keyword evidence="4" id="KW-0812">Transmembrane</keyword>
<evidence type="ECO:0000256" key="4">
    <source>
        <dbReference type="SAM" id="Phobius"/>
    </source>
</evidence>
<evidence type="ECO:0000256" key="2">
    <source>
        <dbReference type="ARBA" id="ARBA00022676"/>
    </source>
</evidence>
<dbReference type="GO" id="GO:0008194">
    <property type="term" value="F:UDP-glycosyltransferase activity"/>
    <property type="evidence" value="ECO:0007669"/>
    <property type="project" value="InterPro"/>
</dbReference>
<dbReference type="AlphaFoldDB" id="A0A6G7SEV8"/>
<dbReference type="EMBL" id="MN242803">
    <property type="protein sequence ID" value="QIK00372.1"/>
    <property type="molecule type" value="mRNA"/>
</dbReference>
<dbReference type="Pfam" id="PF00201">
    <property type="entry name" value="UDPGT"/>
    <property type="match status" value="1"/>
</dbReference>
<evidence type="ECO:0000313" key="6">
    <source>
        <dbReference type="EMBL" id="QIK00372.1"/>
    </source>
</evidence>
<keyword evidence="3 6" id="KW-0808">Transferase</keyword>
<feature type="chain" id="PRO_5026137690" evidence="5">
    <location>
        <begin position="16"/>
        <end position="507"/>
    </location>
</feature>
<name>A0A6G7SEV8_9CUCU</name>
<accession>A0A6G7SEV8</accession>
<sequence length="507" mass="57197">MRLFFAFLIFGAVFAIGDSAKILAVFSMAAYSHYSLGFRLAKELADRGHEVTFVNAYPQKKPIKNLKEISVAEILGDVDEMRKQLFNMGTMSYIGQLQFMNQMAKDYTTGVLSIKSIQDLLHSDEKFDVVIQEHFVNEALMIFAHKFNCPLILLAPGPTTVFNNHLFANPSPSSYVPNLLASGTPATFWERLVNAFFDILGELYVHNVMLPTQDALLKETVPGAPDLENIIYNASLMFLISHISFKDPAPLQPAIKEIGGYHVGPIKPLPADIKEFLDGAKHGAIIFSMGSNLKSADFPEDKKKAIINVFSRMKQRILWKFEVDLPGKPDNVKILKWLPQQDALAHPNVIAFISHVGLLGTIEAVYHGVPVLGLPVYWDQVKNIEDAVQKGFGLKIPFTELNEENFGLALNELVNNPKYRENAKLRSRIMHDQPMKQMDEAIYWIEYVIRYKGAPHLKSPGLHLKWYQRYLVDIILAIILVISFLLILVSCVCTRLLSAKKVKDKKE</sequence>
<gene>
    <name evidence="6" type="primary">UGT13</name>
</gene>
<comment type="similarity">
    <text evidence="1">Belongs to the UDP-glycosyltransferase family.</text>
</comment>
<evidence type="ECO:0000256" key="1">
    <source>
        <dbReference type="ARBA" id="ARBA00009995"/>
    </source>
</evidence>
<proteinExistence type="evidence at transcript level"/>
<dbReference type="InterPro" id="IPR002213">
    <property type="entry name" value="UDP_glucos_trans"/>
</dbReference>
<keyword evidence="4" id="KW-1133">Transmembrane helix</keyword>
<keyword evidence="2" id="KW-0328">Glycosyltransferase</keyword>
<dbReference type="PANTHER" id="PTHR48043">
    <property type="entry name" value="EG:EG0003.4 PROTEIN-RELATED"/>
    <property type="match status" value="1"/>
</dbReference>